<dbReference type="Proteomes" id="UP000233551">
    <property type="component" value="Unassembled WGS sequence"/>
</dbReference>
<dbReference type="AlphaFoldDB" id="A0A2I0KG32"/>
<proteinExistence type="predicted"/>
<feature type="region of interest" description="Disordered" evidence="1">
    <location>
        <begin position="131"/>
        <end position="150"/>
    </location>
</feature>
<evidence type="ECO:0000313" key="3">
    <source>
        <dbReference type="Proteomes" id="UP000233551"/>
    </source>
</evidence>
<feature type="region of interest" description="Disordered" evidence="1">
    <location>
        <begin position="79"/>
        <end position="115"/>
    </location>
</feature>
<feature type="compositionally biased region" description="Basic residues" evidence="1">
    <location>
        <begin position="100"/>
        <end position="109"/>
    </location>
</feature>
<accession>A0A2I0KG32</accession>
<feature type="compositionally biased region" description="Basic residues" evidence="1">
    <location>
        <begin position="79"/>
        <end position="91"/>
    </location>
</feature>
<reference evidence="2 3" key="1">
    <citation type="submission" date="2017-11" db="EMBL/GenBank/DDBJ databases">
        <title>De-novo sequencing of pomegranate (Punica granatum L.) genome.</title>
        <authorList>
            <person name="Akparov Z."/>
            <person name="Amiraslanov A."/>
            <person name="Hajiyeva S."/>
            <person name="Abbasov M."/>
            <person name="Kaur K."/>
            <person name="Hamwieh A."/>
            <person name="Solovyev V."/>
            <person name="Salamov A."/>
            <person name="Braich B."/>
            <person name="Kosarev P."/>
            <person name="Mahmoud A."/>
            <person name="Hajiyev E."/>
            <person name="Babayeva S."/>
            <person name="Izzatullayeva V."/>
            <person name="Mammadov A."/>
            <person name="Mammadov A."/>
            <person name="Sharifova S."/>
            <person name="Ojaghi J."/>
            <person name="Eynullazada K."/>
            <person name="Bayramov B."/>
            <person name="Abdulazimova A."/>
            <person name="Shahmuradov I."/>
        </authorList>
    </citation>
    <scope>NUCLEOTIDE SEQUENCE [LARGE SCALE GENOMIC DNA]</scope>
    <source>
        <strain evidence="3">cv. AG2017</strain>
        <tissue evidence="2">Leaf</tissue>
    </source>
</reference>
<dbReference type="EMBL" id="PGOL01000597">
    <property type="protein sequence ID" value="PKI67464.1"/>
    <property type="molecule type" value="Genomic_DNA"/>
</dbReference>
<keyword evidence="3" id="KW-1185">Reference proteome</keyword>
<sequence>MEAQYNAGFGAIRAVLPKDGIPQFKGINSLKSGRDLWGLCRRPSRASYPYSEPLSNLCFLIPVGLYSAKYSIQTRRVFRRKPKQKLRRHGAQRAEDQVRPNRRTTRGARPHSLLGSHALDVYGPFDPVIDGSGALDPVQDASHGLGPEPQ</sequence>
<evidence type="ECO:0000256" key="1">
    <source>
        <dbReference type="SAM" id="MobiDB-lite"/>
    </source>
</evidence>
<name>A0A2I0KG32_PUNGR</name>
<protein>
    <submittedName>
        <fullName evidence="2">Uncharacterized protein</fullName>
    </submittedName>
</protein>
<gene>
    <name evidence="2" type="ORF">CRG98_012048</name>
</gene>
<comment type="caution">
    <text evidence="2">The sequence shown here is derived from an EMBL/GenBank/DDBJ whole genome shotgun (WGS) entry which is preliminary data.</text>
</comment>
<evidence type="ECO:0000313" key="2">
    <source>
        <dbReference type="EMBL" id="PKI67464.1"/>
    </source>
</evidence>
<organism evidence="2 3">
    <name type="scientific">Punica granatum</name>
    <name type="common">Pomegranate</name>
    <dbReference type="NCBI Taxonomy" id="22663"/>
    <lineage>
        <taxon>Eukaryota</taxon>
        <taxon>Viridiplantae</taxon>
        <taxon>Streptophyta</taxon>
        <taxon>Embryophyta</taxon>
        <taxon>Tracheophyta</taxon>
        <taxon>Spermatophyta</taxon>
        <taxon>Magnoliopsida</taxon>
        <taxon>eudicotyledons</taxon>
        <taxon>Gunneridae</taxon>
        <taxon>Pentapetalae</taxon>
        <taxon>rosids</taxon>
        <taxon>malvids</taxon>
        <taxon>Myrtales</taxon>
        <taxon>Lythraceae</taxon>
        <taxon>Punica</taxon>
    </lineage>
</organism>